<dbReference type="Gene3D" id="3.90.20.10">
    <property type="match status" value="2"/>
</dbReference>
<proteinExistence type="predicted"/>
<evidence type="ECO:0000313" key="1">
    <source>
        <dbReference type="EMBL" id="ADQ14064.1"/>
    </source>
</evidence>
<gene>
    <name evidence="1" type="ordered locus">Halsa_0608</name>
</gene>
<reference evidence="1 2" key="2">
    <citation type="journal article" date="2011" name="J. Bacteriol.">
        <title>Complete Genome Sequence of the Haloalkaliphilic, Hydrogen Producing Halanaerobium hydrogenoformans.</title>
        <authorList>
            <person name="Brown S.D."/>
            <person name="Begemann M.B."/>
            <person name="Mormile M.R."/>
            <person name="Wall J.D."/>
            <person name="Han C.S."/>
            <person name="Goodwin L.A."/>
            <person name="Pitluck S."/>
            <person name="Land M.L."/>
            <person name="Hauser L.J."/>
            <person name="Elias D.A."/>
        </authorList>
    </citation>
    <scope>NUCLEOTIDE SEQUENCE [LARGE SCALE GENOMIC DNA]</scope>
    <source>
        <strain evidence="2">sapolanicus</strain>
    </source>
</reference>
<protein>
    <recommendedName>
        <fullName evidence="3">t-SNARE coiled-coil homology domain-containing protein</fullName>
    </recommendedName>
</protein>
<keyword evidence="2" id="KW-1185">Reference proteome</keyword>
<dbReference type="EMBL" id="CP002304">
    <property type="protein sequence ID" value="ADQ14064.1"/>
    <property type="molecule type" value="Genomic_DNA"/>
</dbReference>
<dbReference type="STRING" id="656519.Halsa_0608"/>
<name>E4RLY1_HALHG</name>
<dbReference type="KEGG" id="has:Halsa_0608"/>
<sequence>MKQMSEPKFLEKLMSRFDEIDSRFDDIDSRFDKVDSRFDELEKNTDDRFDKVDSRFDELEKNTDDRFDKVDSRFDELEKNTDDRFDKVDKVLEEQSIELYNVKNILKKHSSQFDEINYTTKMIHNQTVRLSLEQANLNMKIDKITKSDDQKESKNINSI</sequence>
<dbReference type="Proteomes" id="UP000007434">
    <property type="component" value="Chromosome"/>
</dbReference>
<evidence type="ECO:0008006" key="3">
    <source>
        <dbReference type="Google" id="ProtNLM"/>
    </source>
</evidence>
<dbReference type="SUPFAM" id="SSF57997">
    <property type="entry name" value="Tropomyosin"/>
    <property type="match status" value="1"/>
</dbReference>
<evidence type="ECO:0000313" key="2">
    <source>
        <dbReference type="Proteomes" id="UP000007434"/>
    </source>
</evidence>
<accession>E4RLY1</accession>
<organism evidence="1 2">
    <name type="scientific">Halanaerobium hydrogeniformans</name>
    <name type="common">Halanaerobium sp. (strain sapolanicus)</name>
    <dbReference type="NCBI Taxonomy" id="656519"/>
    <lineage>
        <taxon>Bacteria</taxon>
        <taxon>Bacillati</taxon>
        <taxon>Bacillota</taxon>
        <taxon>Clostridia</taxon>
        <taxon>Halanaerobiales</taxon>
        <taxon>Halanaerobiaceae</taxon>
        <taxon>Halanaerobium</taxon>
    </lineage>
</organism>
<reference evidence="1 2" key="1">
    <citation type="submission" date="2010-11" db="EMBL/GenBank/DDBJ databases">
        <title>Complete sequence of Halanaerobium sp. sapolanicus.</title>
        <authorList>
            <consortium name="US DOE Joint Genome Institute"/>
            <person name="Lucas S."/>
            <person name="Copeland A."/>
            <person name="Lapidus A."/>
            <person name="Cheng J.-F."/>
            <person name="Bruce D."/>
            <person name="Goodwin L."/>
            <person name="Pitluck S."/>
            <person name="Davenport K."/>
            <person name="Detter J.C."/>
            <person name="Han C."/>
            <person name="Tapia R."/>
            <person name="Land M."/>
            <person name="Hauser L."/>
            <person name="Jeffries C."/>
            <person name="Kyrpides N."/>
            <person name="Ivanova N."/>
            <person name="Mikhailova N."/>
            <person name="Begemann M.B."/>
            <person name="Mormile M.R."/>
            <person name="Wall J.D."/>
            <person name="Elias D.A."/>
            <person name="Woyke T."/>
        </authorList>
    </citation>
    <scope>NUCLEOTIDE SEQUENCE [LARGE SCALE GENOMIC DNA]</scope>
    <source>
        <strain evidence="2">sapolanicus</strain>
    </source>
</reference>
<dbReference type="HOGENOM" id="CLU_111900_1_0_9"/>
<dbReference type="eggNOG" id="COG4372">
    <property type="taxonomic scope" value="Bacteria"/>
</dbReference>
<dbReference type="AlphaFoldDB" id="E4RLY1"/>